<reference evidence="2" key="1">
    <citation type="submission" date="2022-10" db="EMBL/GenBank/DDBJ databases">
        <authorList>
            <person name="Chen Y."/>
            <person name="Dougan E. K."/>
            <person name="Chan C."/>
            <person name="Rhodes N."/>
            <person name="Thang M."/>
        </authorList>
    </citation>
    <scope>NUCLEOTIDE SEQUENCE</scope>
</reference>
<dbReference type="EMBL" id="CAMXCT020001554">
    <property type="protein sequence ID" value="CAL1144480.1"/>
    <property type="molecule type" value="Genomic_DNA"/>
</dbReference>
<dbReference type="OrthoDB" id="408840at2759"/>
<name>A0A9P1CGM2_9DINO</name>
<evidence type="ECO:0000313" key="4">
    <source>
        <dbReference type="Proteomes" id="UP001152797"/>
    </source>
</evidence>
<evidence type="ECO:0000259" key="1">
    <source>
        <dbReference type="Pfam" id="PF04389"/>
    </source>
</evidence>
<accession>A0A9P1CGM2</accession>
<organism evidence="2">
    <name type="scientific">Cladocopium goreaui</name>
    <dbReference type="NCBI Taxonomy" id="2562237"/>
    <lineage>
        <taxon>Eukaryota</taxon>
        <taxon>Sar</taxon>
        <taxon>Alveolata</taxon>
        <taxon>Dinophyceae</taxon>
        <taxon>Suessiales</taxon>
        <taxon>Symbiodiniaceae</taxon>
        <taxon>Cladocopium</taxon>
    </lineage>
</organism>
<dbReference type="EMBL" id="CAMXCT010001554">
    <property type="protein sequence ID" value="CAI3991105.1"/>
    <property type="molecule type" value="Genomic_DNA"/>
</dbReference>
<dbReference type="InterPro" id="IPR007484">
    <property type="entry name" value="Peptidase_M28"/>
</dbReference>
<comment type="caution">
    <text evidence="2">The sequence shown here is derived from an EMBL/GenBank/DDBJ whole genome shotgun (WGS) entry which is preliminary data.</text>
</comment>
<dbReference type="AlphaFoldDB" id="A0A9P1CGM2"/>
<dbReference type="Gene3D" id="3.40.630.10">
    <property type="entry name" value="Zn peptidases"/>
    <property type="match status" value="1"/>
</dbReference>
<evidence type="ECO:0000313" key="3">
    <source>
        <dbReference type="EMBL" id="CAL4778417.1"/>
    </source>
</evidence>
<gene>
    <name evidence="2" type="ORF">C1SCF055_LOCUS18037</name>
</gene>
<dbReference type="EMBL" id="CAMXCT030001554">
    <property type="protein sequence ID" value="CAL4778417.1"/>
    <property type="molecule type" value="Genomic_DNA"/>
</dbReference>
<evidence type="ECO:0000313" key="2">
    <source>
        <dbReference type="EMBL" id="CAI3991105.1"/>
    </source>
</evidence>
<dbReference type="Pfam" id="PF04389">
    <property type="entry name" value="Peptidase_M28"/>
    <property type="match status" value="1"/>
</dbReference>
<dbReference type="SUPFAM" id="SSF53187">
    <property type="entry name" value="Zn-dependent exopeptidases"/>
    <property type="match status" value="1"/>
</dbReference>
<feature type="domain" description="Peptidase M28" evidence="1">
    <location>
        <begin position="143"/>
        <end position="336"/>
    </location>
</feature>
<keyword evidence="4" id="KW-1185">Reference proteome</keyword>
<reference evidence="3 4" key="2">
    <citation type="submission" date="2024-05" db="EMBL/GenBank/DDBJ databases">
        <authorList>
            <person name="Chen Y."/>
            <person name="Shah S."/>
            <person name="Dougan E. K."/>
            <person name="Thang M."/>
            <person name="Chan C."/>
        </authorList>
    </citation>
    <scope>NUCLEOTIDE SEQUENCE [LARGE SCALE GENOMIC DNA]</scope>
</reference>
<dbReference type="Proteomes" id="UP001152797">
    <property type="component" value="Unassembled WGS sequence"/>
</dbReference>
<sequence>MKVRSRGHKAHTAPAQVIAARKPLNEQHGDNVSDIDPFVYTDVPLKEIRTLKVVESPGFPSFMKLAELVARVEEARQGGILPPKLAKEARDAGIISDVTWLNLAVLGEPEVLTMRRMQAREVRLPKASMTRMNPYAASLVQNELLSSPVKPKKTLVFACFAAEEPGLRGSKEFASRLASDSSSSGSSLVEDHDKTAAKLMSRMCGTNNGGAILQDNSFMRRKRQRRAAEEHEALVMDEIAWRSPSTDSPVVNLESYDWAKKVLKHLAGASKTHNGDKLKVTHSNNPFGSDHMSFLEQKIQSVLSIHGDDESYPHYHQPTDAMDQVNPELYTLITKMNAGAALRLAGVV</sequence>
<protein>
    <submittedName>
        <fullName evidence="3">Peptidase M28 domain-containing protein</fullName>
    </submittedName>
</protein>
<proteinExistence type="predicted"/>